<sequence length="140" mass="15535">MNQVAATVVDTDVFSLMYLRRANSDSRVAGWREYLTGRRVLISFQTRAEVLAGARSAQWGGRRMAETIEILDRTPTIRPDNEVVDAYAELAAECRRLGHGLQAREHTGDRWVAACAIAKRVDLLAGDSIYQGAPHLVVHS</sequence>
<dbReference type="Pfam" id="PF01850">
    <property type="entry name" value="PIN"/>
    <property type="match status" value="1"/>
</dbReference>
<dbReference type="RefSeq" id="WP_033718014.1">
    <property type="nucleotide sequence ID" value="NZ_JAAILH010000067.1"/>
</dbReference>
<evidence type="ECO:0000259" key="8">
    <source>
        <dbReference type="Pfam" id="PF01850"/>
    </source>
</evidence>
<dbReference type="Gene3D" id="3.40.50.1010">
    <property type="entry name" value="5'-nuclease"/>
    <property type="match status" value="1"/>
</dbReference>
<keyword evidence="4" id="KW-0479">Metal-binding</keyword>
<keyword evidence="5" id="KW-0378">Hydrolase</keyword>
<dbReference type="GO" id="GO:0004518">
    <property type="term" value="F:nuclease activity"/>
    <property type="evidence" value="ECO:0007669"/>
    <property type="project" value="UniProtKB-KW"/>
</dbReference>
<dbReference type="GO" id="GO:0046872">
    <property type="term" value="F:metal ion binding"/>
    <property type="evidence" value="ECO:0007669"/>
    <property type="project" value="UniProtKB-KW"/>
</dbReference>
<name>A0A2A2ZAR4_MYCAV</name>
<evidence type="ECO:0000313" key="10">
    <source>
        <dbReference type="Proteomes" id="UP000217768"/>
    </source>
</evidence>
<comment type="similarity">
    <text evidence="7">Belongs to the PINc/VapC protein family.</text>
</comment>
<dbReference type="InterPro" id="IPR002716">
    <property type="entry name" value="PIN_dom"/>
</dbReference>
<dbReference type="InterPro" id="IPR029060">
    <property type="entry name" value="PIN-like_dom_sf"/>
</dbReference>
<evidence type="ECO:0000256" key="6">
    <source>
        <dbReference type="ARBA" id="ARBA00022842"/>
    </source>
</evidence>
<accession>A0A2A2ZAR4</accession>
<organism evidence="9 10">
    <name type="scientific">Mycobacterium avium</name>
    <dbReference type="NCBI Taxonomy" id="1764"/>
    <lineage>
        <taxon>Bacteria</taxon>
        <taxon>Bacillati</taxon>
        <taxon>Actinomycetota</taxon>
        <taxon>Actinomycetes</taxon>
        <taxon>Mycobacteriales</taxon>
        <taxon>Mycobacteriaceae</taxon>
        <taxon>Mycobacterium</taxon>
        <taxon>Mycobacterium avium complex (MAC)</taxon>
    </lineage>
</organism>
<comment type="cofactor">
    <cofactor evidence="1">
        <name>Mg(2+)</name>
        <dbReference type="ChEBI" id="CHEBI:18420"/>
    </cofactor>
</comment>
<dbReference type="Proteomes" id="UP000217768">
    <property type="component" value="Unassembled WGS sequence"/>
</dbReference>
<keyword evidence="6" id="KW-0460">Magnesium</keyword>
<evidence type="ECO:0000256" key="2">
    <source>
        <dbReference type="ARBA" id="ARBA00022649"/>
    </source>
</evidence>
<keyword evidence="2" id="KW-1277">Toxin-antitoxin system</keyword>
<comment type="caution">
    <text evidence="9">The sequence shown here is derived from an EMBL/GenBank/DDBJ whole genome shotgun (WGS) entry which is preliminary data.</text>
</comment>
<evidence type="ECO:0000313" key="9">
    <source>
        <dbReference type="EMBL" id="PBA23493.1"/>
    </source>
</evidence>
<gene>
    <name evidence="9" type="ORF">CKJ66_28290</name>
</gene>
<protein>
    <submittedName>
        <fullName evidence="9">PIN domain-containing protein</fullName>
    </submittedName>
</protein>
<reference evidence="9 10" key="1">
    <citation type="submission" date="2017-08" db="EMBL/GenBank/DDBJ databases">
        <title>Phylogenetic analysis of Mycobacterium avium complex whole genomes.</title>
        <authorList>
            <person name="Caverly L.J."/>
            <person name="Spilker T."/>
            <person name="Lipuma J."/>
        </authorList>
    </citation>
    <scope>NUCLEOTIDE SEQUENCE [LARGE SCALE GENOMIC DNA]</scope>
    <source>
        <strain evidence="9 10">FLAC0165</strain>
    </source>
</reference>
<proteinExistence type="inferred from homology"/>
<dbReference type="PANTHER" id="PTHR33653:SF1">
    <property type="entry name" value="RIBONUCLEASE VAPC2"/>
    <property type="match status" value="1"/>
</dbReference>
<dbReference type="SUPFAM" id="SSF88723">
    <property type="entry name" value="PIN domain-like"/>
    <property type="match status" value="1"/>
</dbReference>
<dbReference type="GeneID" id="75271618"/>
<dbReference type="EMBL" id="NSFD01000067">
    <property type="protein sequence ID" value="PBA23493.1"/>
    <property type="molecule type" value="Genomic_DNA"/>
</dbReference>
<dbReference type="AlphaFoldDB" id="A0A2A2ZAR4"/>
<feature type="domain" description="PIN" evidence="8">
    <location>
        <begin position="8"/>
        <end position="128"/>
    </location>
</feature>
<evidence type="ECO:0000256" key="7">
    <source>
        <dbReference type="ARBA" id="ARBA00038093"/>
    </source>
</evidence>
<dbReference type="InterPro" id="IPR050556">
    <property type="entry name" value="Type_II_TA_system_RNase"/>
</dbReference>
<evidence type="ECO:0000256" key="4">
    <source>
        <dbReference type="ARBA" id="ARBA00022723"/>
    </source>
</evidence>
<dbReference type="PANTHER" id="PTHR33653">
    <property type="entry name" value="RIBONUCLEASE VAPC2"/>
    <property type="match status" value="1"/>
</dbReference>
<evidence type="ECO:0000256" key="5">
    <source>
        <dbReference type="ARBA" id="ARBA00022801"/>
    </source>
</evidence>
<evidence type="ECO:0000256" key="1">
    <source>
        <dbReference type="ARBA" id="ARBA00001946"/>
    </source>
</evidence>
<dbReference type="GO" id="GO:0016787">
    <property type="term" value="F:hydrolase activity"/>
    <property type="evidence" value="ECO:0007669"/>
    <property type="project" value="UniProtKB-KW"/>
</dbReference>
<evidence type="ECO:0000256" key="3">
    <source>
        <dbReference type="ARBA" id="ARBA00022722"/>
    </source>
</evidence>
<keyword evidence="3" id="KW-0540">Nuclease</keyword>